<organism evidence="1 2">
    <name type="scientific">Pseudomonas phage vB_PpuM-Amme-3</name>
    <dbReference type="NCBI Taxonomy" id="3132617"/>
    <lineage>
        <taxon>Viruses</taxon>
        <taxon>Duplodnaviria</taxon>
        <taxon>Heunggongvirae</taxon>
        <taxon>Uroviricota</taxon>
        <taxon>Caudoviricetes</taxon>
        <taxon>Vandenendeviridae</taxon>
        <taxon>Gorskivirinae</taxon>
        <taxon>Tartuvirus</taxon>
        <taxon>Tartuvirus amme3</taxon>
    </lineage>
</organism>
<gene>
    <name evidence="1" type="ORF">Amme3_00058</name>
</gene>
<dbReference type="EMBL" id="PP496413">
    <property type="protein sequence ID" value="WYV99054.1"/>
    <property type="molecule type" value="Genomic_DNA"/>
</dbReference>
<evidence type="ECO:0000313" key="1">
    <source>
        <dbReference type="EMBL" id="WYV99054.1"/>
    </source>
</evidence>
<sequence>MKVIDIRDNQEVGKVVFAEKLDGTTTVAHYIDKFPHKGSSIRIQDGTEFVVISGLEHANNLIKAIEKAKELGWLK</sequence>
<dbReference type="Proteomes" id="UP001438490">
    <property type="component" value="Segment"/>
</dbReference>
<proteinExistence type="predicted"/>
<accession>A0AAX4MY21</accession>
<protein>
    <submittedName>
        <fullName evidence="1">Uncharacterized protein</fullName>
    </submittedName>
</protein>
<evidence type="ECO:0000313" key="2">
    <source>
        <dbReference type="Proteomes" id="UP001438490"/>
    </source>
</evidence>
<reference evidence="1 2" key="1">
    <citation type="submission" date="2024-03" db="EMBL/GenBank/DDBJ databases">
        <title>Isolation and characterization of a phage collection against Pseudomonas putida.</title>
        <authorList>
            <person name="Brauer A."/>
            <person name="Rosendahl S."/>
            <person name="Kangsep A."/>
            <person name="Rikberg R."/>
            <person name="Lewanczyk A.C."/>
            <person name="Horak R."/>
            <person name="Tamman H."/>
        </authorList>
    </citation>
    <scope>NUCLEOTIDE SEQUENCE [LARGE SCALE GENOMIC DNA]</scope>
</reference>
<name>A0AAX4MY21_9CAUD</name>
<keyword evidence="2" id="KW-1185">Reference proteome</keyword>